<organism evidence="1 2">
    <name type="scientific">Lactuca sativa</name>
    <name type="common">Garden lettuce</name>
    <dbReference type="NCBI Taxonomy" id="4236"/>
    <lineage>
        <taxon>Eukaryota</taxon>
        <taxon>Viridiplantae</taxon>
        <taxon>Streptophyta</taxon>
        <taxon>Embryophyta</taxon>
        <taxon>Tracheophyta</taxon>
        <taxon>Spermatophyta</taxon>
        <taxon>Magnoliopsida</taxon>
        <taxon>eudicotyledons</taxon>
        <taxon>Gunneridae</taxon>
        <taxon>Pentapetalae</taxon>
        <taxon>asterids</taxon>
        <taxon>campanulids</taxon>
        <taxon>Asterales</taxon>
        <taxon>Asteraceae</taxon>
        <taxon>Cichorioideae</taxon>
        <taxon>Cichorieae</taxon>
        <taxon>Lactucinae</taxon>
        <taxon>Lactuca</taxon>
    </lineage>
</organism>
<name>A0A9R1X891_LACSA</name>
<reference evidence="1 2" key="1">
    <citation type="journal article" date="2017" name="Nat. Commun.">
        <title>Genome assembly with in vitro proximity ligation data and whole-genome triplication in lettuce.</title>
        <authorList>
            <person name="Reyes-Chin-Wo S."/>
            <person name="Wang Z."/>
            <person name="Yang X."/>
            <person name="Kozik A."/>
            <person name="Arikit S."/>
            <person name="Song C."/>
            <person name="Xia L."/>
            <person name="Froenicke L."/>
            <person name="Lavelle D.O."/>
            <person name="Truco M.J."/>
            <person name="Xia R."/>
            <person name="Zhu S."/>
            <person name="Xu C."/>
            <person name="Xu H."/>
            <person name="Xu X."/>
            <person name="Cox K."/>
            <person name="Korf I."/>
            <person name="Meyers B.C."/>
            <person name="Michelmore R.W."/>
        </authorList>
    </citation>
    <scope>NUCLEOTIDE SEQUENCE [LARGE SCALE GENOMIC DNA]</scope>
    <source>
        <strain evidence="2">cv. Salinas</strain>
        <tissue evidence="1">Seedlings</tissue>
    </source>
</reference>
<dbReference type="PANTHER" id="PTHR46929">
    <property type="entry name" value="EXPRESSED PROTEIN"/>
    <property type="match status" value="1"/>
</dbReference>
<comment type="caution">
    <text evidence="1">The sequence shown here is derived from an EMBL/GenBank/DDBJ whole genome shotgun (WGS) entry which is preliminary data.</text>
</comment>
<dbReference type="Proteomes" id="UP000235145">
    <property type="component" value="Unassembled WGS sequence"/>
</dbReference>
<dbReference type="EMBL" id="NBSK02000006">
    <property type="protein sequence ID" value="KAJ0201184.1"/>
    <property type="molecule type" value="Genomic_DNA"/>
</dbReference>
<keyword evidence="2" id="KW-1185">Reference proteome</keyword>
<accession>A0A9R1X891</accession>
<proteinExistence type="predicted"/>
<evidence type="ECO:0000313" key="2">
    <source>
        <dbReference type="Proteomes" id="UP000235145"/>
    </source>
</evidence>
<gene>
    <name evidence="1" type="ORF">LSAT_V11C600309070</name>
</gene>
<sequence>MNPTKNILKNHLKSLNTSFLQWYDMFRGTSLSGFVWNSQTQLIEGNDQVSDHLITVSNYDQILVLFAKDRASGAHAKTTKEKNVQLSKIVDIKVENGDEAERKTESFETKIINVVGDVTNIMRECNIIFKRAYLHHYTGDEIYQELHSSKKE</sequence>
<evidence type="ECO:0000313" key="1">
    <source>
        <dbReference type="EMBL" id="KAJ0201184.1"/>
    </source>
</evidence>
<dbReference type="AlphaFoldDB" id="A0A9R1X891"/>
<protein>
    <submittedName>
        <fullName evidence="1">Uncharacterized protein</fullName>
    </submittedName>
</protein>
<dbReference type="PANTHER" id="PTHR46929:SF4">
    <property type="entry name" value="MYB_SANT-LIKE DOMAIN-CONTAINING PROTEIN"/>
    <property type="match status" value="1"/>
</dbReference>